<protein>
    <submittedName>
        <fullName evidence="1">Uncharacterized protein</fullName>
    </submittedName>
</protein>
<gene>
    <name evidence="1" type="ORF">EDB95_3122</name>
</gene>
<proteinExistence type="predicted"/>
<keyword evidence="2" id="KW-1185">Reference proteome</keyword>
<sequence>MALALVGLSATAQVQTQIVGDSVHIHSNTGTGELRLENSTDTIPGFLFNTGAGRTQFKRGLTRIDDTTYLVGADTLHIHAASAPTITPTLASVLTAGNQAIAGTTTAPPIVMTAGPITTTPVKGAVEYDGVGFYITDSLGIRHDLTQTNRVFKIYTRDYSQTDSTLTYTLTNWNATYVSNPDYARNISSVIWFETTVPGGTNAGTVITGSLAGQTIYTLTVTEDTQNDAYVIGECVVNQDIKYPNLYYVRGATETINGAGVVTTTNTAYRMYPETFTNPTLTFTISGLSDNSLIRTGATYTVDKKQQGDWQY</sequence>
<dbReference type="EMBL" id="SODV01000001">
    <property type="protein sequence ID" value="TDX02073.1"/>
    <property type="molecule type" value="Genomic_DNA"/>
</dbReference>
<dbReference type="Proteomes" id="UP000294498">
    <property type="component" value="Unassembled WGS sequence"/>
</dbReference>
<reference evidence="1 2" key="1">
    <citation type="submission" date="2019-03" db="EMBL/GenBank/DDBJ databases">
        <title>Genomic Encyclopedia of Type Strains, Phase IV (KMG-IV): sequencing the most valuable type-strain genomes for metagenomic binning, comparative biology and taxonomic classification.</title>
        <authorList>
            <person name="Goeker M."/>
        </authorList>
    </citation>
    <scope>NUCLEOTIDE SEQUENCE [LARGE SCALE GENOMIC DNA]</scope>
    <source>
        <strain evidence="1 2">DSM 100059</strain>
    </source>
</reference>
<dbReference type="AlphaFoldDB" id="A0A4V3GM51"/>
<evidence type="ECO:0000313" key="2">
    <source>
        <dbReference type="Proteomes" id="UP000294498"/>
    </source>
</evidence>
<name>A0A4V3GM51_9BACT</name>
<evidence type="ECO:0000313" key="1">
    <source>
        <dbReference type="EMBL" id="TDX02073.1"/>
    </source>
</evidence>
<organism evidence="1 2">
    <name type="scientific">Dinghuibacter silviterrae</name>
    <dbReference type="NCBI Taxonomy" id="1539049"/>
    <lineage>
        <taxon>Bacteria</taxon>
        <taxon>Pseudomonadati</taxon>
        <taxon>Bacteroidota</taxon>
        <taxon>Chitinophagia</taxon>
        <taxon>Chitinophagales</taxon>
        <taxon>Chitinophagaceae</taxon>
        <taxon>Dinghuibacter</taxon>
    </lineage>
</organism>
<comment type="caution">
    <text evidence="1">The sequence shown here is derived from an EMBL/GenBank/DDBJ whole genome shotgun (WGS) entry which is preliminary data.</text>
</comment>
<accession>A0A4V3GM51</accession>